<evidence type="ECO:0000256" key="1">
    <source>
        <dbReference type="SAM" id="MobiDB-lite"/>
    </source>
</evidence>
<dbReference type="KEGG" id="vg:11117601"/>
<evidence type="ECO:0000313" key="3">
    <source>
        <dbReference type="Proteomes" id="UP000001639"/>
    </source>
</evidence>
<name>G0X567_9CAUD</name>
<organism evidence="2 3">
    <name type="scientific">Salmonella phage 7-11</name>
    <dbReference type="NCBI Taxonomy" id="1054968"/>
    <lineage>
        <taxon>Viruses</taxon>
        <taxon>Duplodnaviria</taxon>
        <taxon>Heunggongvirae</taxon>
        <taxon>Uroviricota</taxon>
        <taxon>Caudoviricetes</taxon>
        <taxon>Grimontviridae</taxon>
        <taxon>Moazamivirus</taxon>
        <taxon>Moazamivirus 711</taxon>
    </lineage>
</organism>
<sequence length="64" mass="6923">MAKGAKKQDSSSKVFAKPATSRNGYKRKSNKRVDVLGAQLQRIARKAMNRAGAKSFPTGLTKGE</sequence>
<evidence type="ECO:0000313" key="2">
    <source>
        <dbReference type="EMBL" id="AEK82049.1"/>
    </source>
</evidence>
<dbReference type="Proteomes" id="UP000001639">
    <property type="component" value="Segment"/>
</dbReference>
<dbReference type="RefSeq" id="YP_004782509.1">
    <property type="nucleotide sequence ID" value="NC_015938.1"/>
</dbReference>
<keyword evidence="3" id="KW-1185">Reference proteome</keyword>
<feature type="compositionally biased region" description="Basic and acidic residues" evidence="1">
    <location>
        <begin position="1"/>
        <end position="10"/>
    </location>
</feature>
<protein>
    <submittedName>
        <fullName evidence="2">Uncharacterized protein</fullName>
    </submittedName>
</protein>
<accession>G0X567</accession>
<dbReference type="GeneID" id="11117601"/>
<dbReference type="EMBL" id="HM997019">
    <property type="protein sequence ID" value="AEK82049.1"/>
    <property type="molecule type" value="Genomic_DNA"/>
</dbReference>
<feature type="region of interest" description="Disordered" evidence="1">
    <location>
        <begin position="1"/>
        <end position="33"/>
    </location>
</feature>
<proteinExistence type="predicted"/>
<reference evidence="2 3" key="1">
    <citation type="journal article" date="2011" name="Arch. Virol.">
        <title>The genome sequence of enterobacterial phage 7-11, which possesses an unusually elongated head.</title>
        <authorList>
            <person name="Kropinski A.M."/>
            <person name="Lingohr E.J."/>
            <person name="Ackermann H.W."/>
        </authorList>
    </citation>
    <scope>NUCLEOTIDE SEQUENCE [LARGE SCALE GENOMIC DNA]</scope>
</reference>